<feature type="domain" description="DUF11" evidence="2">
    <location>
        <begin position="59"/>
        <end position="171"/>
    </location>
</feature>
<feature type="signal peptide" evidence="1">
    <location>
        <begin position="1"/>
        <end position="35"/>
    </location>
</feature>
<protein>
    <recommendedName>
        <fullName evidence="2">DUF11 domain-containing protein</fullName>
    </recommendedName>
</protein>
<evidence type="ECO:0000313" key="4">
    <source>
        <dbReference type="Proteomes" id="UP001589733"/>
    </source>
</evidence>
<name>A0ABV6AT25_9DEIO</name>
<keyword evidence="1" id="KW-0732">Signal</keyword>
<dbReference type="EMBL" id="JBHLYR010000008">
    <property type="protein sequence ID" value="MFB9990661.1"/>
    <property type="molecule type" value="Genomic_DNA"/>
</dbReference>
<dbReference type="Pfam" id="PF01345">
    <property type="entry name" value="DUF11"/>
    <property type="match status" value="2"/>
</dbReference>
<feature type="chain" id="PRO_5047144907" description="DUF11 domain-containing protein" evidence="1">
    <location>
        <begin position="36"/>
        <end position="638"/>
    </location>
</feature>
<organism evidence="3 4">
    <name type="scientific">Deinococcus oregonensis</name>
    <dbReference type="NCBI Taxonomy" id="1805970"/>
    <lineage>
        <taxon>Bacteria</taxon>
        <taxon>Thermotogati</taxon>
        <taxon>Deinococcota</taxon>
        <taxon>Deinococci</taxon>
        <taxon>Deinococcales</taxon>
        <taxon>Deinococcaceae</taxon>
        <taxon>Deinococcus</taxon>
    </lineage>
</organism>
<dbReference type="NCBIfam" id="TIGR01451">
    <property type="entry name" value="B_ant_repeat"/>
    <property type="match status" value="1"/>
</dbReference>
<evidence type="ECO:0000259" key="2">
    <source>
        <dbReference type="Pfam" id="PF01345"/>
    </source>
</evidence>
<feature type="domain" description="DUF11" evidence="2">
    <location>
        <begin position="180"/>
        <end position="308"/>
    </location>
</feature>
<dbReference type="InterPro" id="IPR051172">
    <property type="entry name" value="Chlamydia_OmcB"/>
</dbReference>
<accession>A0ABV6AT25</accession>
<evidence type="ECO:0000256" key="1">
    <source>
        <dbReference type="SAM" id="SignalP"/>
    </source>
</evidence>
<dbReference type="RefSeq" id="WP_380004806.1">
    <property type="nucleotide sequence ID" value="NZ_JBHLYR010000008.1"/>
</dbReference>
<dbReference type="InterPro" id="IPR047589">
    <property type="entry name" value="DUF11_rpt"/>
</dbReference>
<reference evidence="3 4" key="1">
    <citation type="submission" date="2024-09" db="EMBL/GenBank/DDBJ databases">
        <authorList>
            <person name="Sun Q."/>
            <person name="Mori K."/>
        </authorList>
    </citation>
    <scope>NUCLEOTIDE SEQUENCE [LARGE SCALE GENOMIC DNA]</scope>
    <source>
        <strain evidence="3 4">JCM 13503</strain>
    </source>
</reference>
<dbReference type="Proteomes" id="UP001589733">
    <property type="component" value="Unassembled WGS sequence"/>
</dbReference>
<sequence length="638" mass="65145">MTNFSERFAHLGRTLGRSLAVLALAFPLLGGGASAQTTNITDLEVYETVDLSNSPLPSQGKFYVNQIVNYTLKVSNYGPRAANGAVLSEVVEPGLAPLGWNCTATGGAVCPAPSGTGFPNFVIPILPSGGKLTVTYSGKVTGEDGQLSSTSTITPPAGVTDSNPVNNTDTVYICAAAPQLTISKTSNGSWVALQPGAFYTLTVKNLSKFADSAGLITLKDQLPAGIGIASASGFSPAPGWTCTYSGEAEQGRGGGLIPFEGQLLTCTTNNILPLGGSVVLTIPVNVTPLAGASVTNYASVGGGGDPDPLPDPTTCTPVALGSGAAEQCAQNTTLVTPRLVPPTPTCLTGAPVNLLQTALDDYAYLDSVTTDYPAKLIPNAASYTVPATVSGSGFVVEGIYSFNNGYAVYNAFSLPTTLQLVVNGTVYATFLTEAGYSGRASVTTQNGATLFDGTTSVQLNRISKTNLWVRLPASVTSITTLKITFKSSSPGTESSDDYGFNVTTIWGCVPAAPAATVSKTVQNITAGGPVGTTGTGKPGEVLEYCITTTNTGNIGLGNLVFGDNVPANTTFKLGAYGVGQDIRVTYPTGGTPTGNVFLTAAADADKGVLAAGRVTVNPSTFILAPGKTYTVCFRATIS</sequence>
<evidence type="ECO:0000313" key="3">
    <source>
        <dbReference type="EMBL" id="MFB9990661.1"/>
    </source>
</evidence>
<keyword evidence="4" id="KW-1185">Reference proteome</keyword>
<comment type="caution">
    <text evidence="3">The sequence shown here is derived from an EMBL/GenBank/DDBJ whole genome shotgun (WGS) entry which is preliminary data.</text>
</comment>
<dbReference type="InterPro" id="IPR001434">
    <property type="entry name" value="OmcB-like_DUF11"/>
</dbReference>
<gene>
    <name evidence="3" type="ORF">ACFFLM_01480</name>
</gene>
<dbReference type="PANTHER" id="PTHR34819">
    <property type="entry name" value="LARGE CYSTEINE-RICH PERIPLASMIC PROTEIN OMCB"/>
    <property type="match status" value="1"/>
</dbReference>
<proteinExistence type="predicted"/>
<dbReference type="PANTHER" id="PTHR34819:SF3">
    <property type="entry name" value="CELL SURFACE PROTEIN"/>
    <property type="match status" value="1"/>
</dbReference>